<dbReference type="KEGG" id="tng:GSTEN00032122G001"/>
<reference evidence="1" key="2">
    <citation type="submission" date="2004-02" db="EMBL/GenBank/DDBJ databases">
        <authorList>
            <consortium name="Genoscope"/>
            <consortium name="Whitehead Institute Centre for Genome Research"/>
        </authorList>
    </citation>
    <scope>NUCLEOTIDE SEQUENCE</scope>
</reference>
<gene>
    <name evidence="1" type="ORF">GSTENG00032122001</name>
</gene>
<name>Q4RMB4_TETNG</name>
<sequence>MAENNVEPENEWSNRAPDTAEDTLVAMETLLATLRAFEDVLRQQDISIASSAEYCDNFCQVMCTCYLKATPRLITLAQPTICFYFRAPLTLFRIGCCLSSCPRMCRVLGQAGSKISLCVLLFVCTPARYFTAKQFTCQKQFALWKKNTHGASGYL</sequence>
<reference evidence="1" key="1">
    <citation type="journal article" date="2004" name="Nature">
        <title>Genome duplication in the teleost fish Tetraodon nigroviridis reveals the early vertebrate proto-karyotype.</title>
        <authorList>
            <person name="Jaillon O."/>
            <person name="Aury J.-M."/>
            <person name="Brunet F."/>
            <person name="Petit J.-L."/>
            <person name="Stange-Thomann N."/>
            <person name="Mauceli E."/>
            <person name="Bouneau L."/>
            <person name="Fischer C."/>
            <person name="Ozouf-Costaz C."/>
            <person name="Bernot A."/>
            <person name="Nicaud S."/>
            <person name="Jaffe D."/>
            <person name="Fisher S."/>
            <person name="Lutfalla G."/>
            <person name="Dossat C."/>
            <person name="Segurens B."/>
            <person name="Dasilva C."/>
            <person name="Salanoubat M."/>
            <person name="Levy M."/>
            <person name="Boudet N."/>
            <person name="Castellano S."/>
            <person name="Anthouard V."/>
            <person name="Jubin C."/>
            <person name="Castelli V."/>
            <person name="Katinka M."/>
            <person name="Vacherie B."/>
            <person name="Biemont C."/>
            <person name="Skalli Z."/>
            <person name="Cattolico L."/>
            <person name="Poulain J."/>
            <person name="De Berardinis V."/>
            <person name="Cruaud C."/>
            <person name="Duprat S."/>
            <person name="Brottier P."/>
            <person name="Coutanceau J.-P."/>
            <person name="Gouzy J."/>
            <person name="Parra G."/>
            <person name="Lardier G."/>
            <person name="Chapple C."/>
            <person name="McKernan K.J."/>
            <person name="McEwan P."/>
            <person name="Bosak S."/>
            <person name="Kellis M."/>
            <person name="Volff J.-N."/>
            <person name="Guigo R."/>
            <person name="Zody M.C."/>
            <person name="Mesirov J."/>
            <person name="Lindblad-Toh K."/>
            <person name="Birren B."/>
            <person name="Nusbaum C."/>
            <person name="Kahn D."/>
            <person name="Robinson-Rechavi M."/>
            <person name="Laudet V."/>
            <person name="Schachter V."/>
            <person name="Quetier F."/>
            <person name="Saurin W."/>
            <person name="Scarpelli C."/>
            <person name="Wincker P."/>
            <person name="Lander E.S."/>
            <person name="Weissenbach J."/>
            <person name="Roest Crollius H."/>
        </authorList>
    </citation>
    <scope>NUCLEOTIDE SEQUENCE [LARGE SCALE GENOMIC DNA]</scope>
</reference>
<dbReference type="AlphaFoldDB" id="Q4RMB4"/>
<proteinExistence type="predicted"/>
<protein>
    <submittedName>
        <fullName evidence="1">(spotted green pufferfish) hypothetical protein</fullName>
    </submittedName>
</protein>
<accession>Q4RMB4</accession>
<organism evidence="1">
    <name type="scientific">Tetraodon nigroviridis</name>
    <name type="common">Spotted green pufferfish</name>
    <name type="synonym">Chelonodon nigroviridis</name>
    <dbReference type="NCBI Taxonomy" id="99883"/>
    <lineage>
        <taxon>Eukaryota</taxon>
        <taxon>Metazoa</taxon>
        <taxon>Chordata</taxon>
        <taxon>Craniata</taxon>
        <taxon>Vertebrata</taxon>
        <taxon>Euteleostomi</taxon>
        <taxon>Actinopterygii</taxon>
        <taxon>Neopterygii</taxon>
        <taxon>Teleostei</taxon>
        <taxon>Neoteleostei</taxon>
        <taxon>Acanthomorphata</taxon>
        <taxon>Eupercaria</taxon>
        <taxon>Tetraodontiformes</taxon>
        <taxon>Tetradontoidea</taxon>
        <taxon>Tetraodontidae</taxon>
        <taxon>Tetraodon</taxon>
    </lineage>
</organism>
<dbReference type="EMBL" id="CAAE01015019">
    <property type="protein sequence ID" value="CAG10468.1"/>
    <property type="molecule type" value="Genomic_DNA"/>
</dbReference>
<comment type="caution">
    <text evidence="1">The sequence shown here is derived from an EMBL/GenBank/DDBJ whole genome shotgun (WGS) entry which is preliminary data.</text>
</comment>
<evidence type="ECO:0000313" key="1">
    <source>
        <dbReference type="EMBL" id="CAG10468.1"/>
    </source>
</evidence>